<proteinExistence type="predicted"/>
<dbReference type="InterPro" id="IPR048326">
    <property type="entry name" value="ZSWIM1-3_helical"/>
</dbReference>
<gene>
    <name evidence="8" type="primary">LOC106814532</name>
</gene>
<evidence type="ECO:0000256" key="1">
    <source>
        <dbReference type="ARBA" id="ARBA00022723"/>
    </source>
</evidence>
<dbReference type="InterPro" id="IPR048324">
    <property type="entry name" value="ZSWIM1-3_RNaseH-like"/>
</dbReference>
<evidence type="ECO:0000256" key="5">
    <source>
        <dbReference type="SAM" id="MobiDB-lite"/>
    </source>
</evidence>
<evidence type="ECO:0000256" key="4">
    <source>
        <dbReference type="PROSITE-ProRule" id="PRU00146"/>
    </source>
</evidence>
<evidence type="ECO:0000313" key="8">
    <source>
        <dbReference type="RefSeq" id="XP_014674333.1"/>
    </source>
</evidence>
<dbReference type="Proteomes" id="UP000695022">
    <property type="component" value="Unplaced"/>
</dbReference>
<keyword evidence="7" id="KW-1185">Reference proteome</keyword>
<dbReference type="Pfam" id="PF21600">
    <property type="entry name" value="ZSWIM1-3_helical"/>
    <property type="match status" value="1"/>
</dbReference>
<feature type="region of interest" description="Disordered" evidence="5">
    <location>
        <begin position="572"/>
        <end position="621"/>
    </location>
</feature>
<dbReference type="PANTHER" id="PTHR31569">
    <property type="entry name" value="SWIM-TYPE DOMAIN-CONTAINING PROTEIN"/>
    <property type="match status" value="1"/>
</dbReference>
<dbReference type="InterPro" id="IPR019786">
    <property type="entry name" value="Zinc_finger_PHD-type_CS"/>
</dbReference>
<dbReference type="PANTHER" id="PTHR31569:SF4">
    <property type="entry name" value="SWIM-TYPE DOMAIN-CONTAINING PROTEIN"/>
    <property type="match status" value="1"/>
</dbReference>
<dbReference type="RefSeq" id="XP_014674333.1">
    <property type="nucleotide sequence ID" value="XM_014818847.1"/>
</dbReference>
<dbReference type="InterPro" id="IPR019787">
    <property type="entry name" value="Znf_PHD-finger"/>
</dbReference>
<dbReference type="InterPro" id="IPR011011">
    <property type="entry name" value="Znf_FYVE_PHD"/>
</dbReference>
<dbReference type="GeneID" id="106814532"/>
<dbReference type="Pfam" id="PF21056">
    <property type="entry name" value="ZSWIM1-3_RNaseH-like"/>
    <property type="match status" value="1"/>
</dbReference>
<dbReference type="SUPFAM" id="SSF57903">
    <property type="entry name" value="FYVE/PHD zinc finger"/>
    <property type="match status" value="1"/>
</dbReference>
<dbReference type="PROSITE" id="PS01359">
    <property type="entry name" value="ZF_PHD_1"/>
    <property type="match status" value="1"/>
</dbReference>
<dbReference type="InterPro" id="IPR052579">
    <property type="entry name" value="Zinc_finger_SWIM"/>
</dbReference>
<evidence type="ECO:0000256" key="3">
    <source>
        <dbReference type="ARBA" id="ARBA00022833"/>
    </source>
</evidence>
<keyword evidence="3" id="KW-0862">Zinc</keyword>
<organism evidence="7 8">
    <name type="scientific">Priapulus caudatus</name>
    <name type="common">Priapulid worm</name>
    <dbReference type="NCBI Taxonomy" id="37621"/>
    <lineage>
        <taxon>Eukaryota</taxon>
        <taxon>Metazoa</taxon>
        <taxon>Ecdysozoa</taxon>
        <taxon>Scalidophora</taxon>
        <taxon>Priapulida</taxon>
        <taxon>Priapulimorpha</taxon>
        <taxon>Priapulimorphida</taxon>
        <taxon>Priapulidae</taxon>
        <taxon>Priapulus</taxon>
    </lineage>
</organism>
<keyword evidence="1" id="KW-0479">Metal-binding</keyword>
<protein>
    <submittedName>
        <fullName evidence="8">Uncharacterized protein LOC106814532</fullName>
    </submittedName>
</protein>
<sequence length="810" mass="92844">MDCPFSVTIRPTSDGEKLLVKTVKSEHNHENSEASFMHLPKQRRLDGELMESTCQMLHMKANKKILQDHIHNVSGKKVLLKDLHNIGTSNRPHHENNFENLLAEMQKYKDATVEVCIDENSVLQAIYFQTREMQQSFEAYPELLFLDATYKLNDLRMPLYVLMTEDGNGESEIVCLWLVVREDHVTIQKMVEIFKQANPSWDMVEVIMSDKDMVERDVLREQFPDATMQICLFHTLKSMRREISAEKLGISQAERNTALEILQRIVYAKTEAEYDALYNQLKATSPKSVVDYFNKNWHAIRKEWADGLKNGVCHFQNRTNNRLESTNQKIKSVVSRYSGIKQFFIDLMKCIKCLKTERDHRALDAVMKTPLVGQEQEPVSAAQQYQKLLTPYAFAFVQKQLKLQDKCTISKNVEDGVEFTRQSGSICVKIDYCPCGLQAAMKLPCCHVLAARQHKGVPVYCEDLCANRWRLDYFKGRQRVFSAFEDDTAEDTTSNGAACHQLPRRTGRILTEQEKYREGSSVAQDLAQQLSSFGSDDFRYNLGVLKVINQMWREGKKIAVAEFSCTNAECYDDNNSNNATESDHRREPGPGNGGVDLGTPNLEFDCSNEGSASGLDKTNNSNTEIVTQSDEVPFENDGLNIRCIKMPPKMLKRGRPKGAGLTTIGIPKKNGSSKKPASFVKKSGLEKEKIILSWFVEDNIVEKAVHDEQLIEENHVECRPEKIHEGCLDKSVDLYMVRHHFSTDAWHLVMQVFQLKQQVHEWVCKVCQHDLSECESIMCDCCLQWYHIKCVGLKAVPKAKHWMCRFCYRH</sequence>
<dbReference type="InterPro" id="IPR013083">
    <property type="entry name" value="Znf_RING/FYVE/PHD"/>
</dbReference>
<keyword evidence="2 4" id="KW-0863">Zinc-finger</keyword>
<accession>A0ABM1EQ62</accession>
<evidence type="ECO:0000259" key="6">
    <source>
        <dbReference type="PROSITE" id="PS50016"/>
    </source>
</evidence>
<evidence type="ECO:0000256" key="2">
    <source>
        <dbReference type="ARBA" id="ARBA00022771"/>
    </source>
</evidence>
<feature type="compositionally biased region" description="Polar residues" evidence="5">
    <location>
        <begin position="608"/>
        <end position="621"/>
    </location>
</feature>
<evidence type="ECO:0000313" key="7">
    <source>
        <dbReference type="Proteomes" id="UP000695022"/>
    </source>
</evidence>
<feature type="region of interest" description="Disordered" evidence="5">
    <location>
        <begin position="652"/>
        <end position="679"/>
    </location>
</feature>
<feature type="domain" description="PHD-type" evidence="6">
    <location>
        <begin position="761"/>
        <end position="810"/>
    </location>
</feature>
<name>A0ABM1EQ62_PRICU</name>
<dbReference type="PROSITE" id="PS50016">
    <property type="entry name" value="ZF_PHD_2"/>
    <property type="match status" value="1"/>
</dbReference>
<reference evidence="8" key="1">
    <citation type="submission" date="2025-08" db="UniProtKB">
        <authorList>
            <consortium name="RefSeq"/>
        </authorList>
    </citation>
    <scope>IDENTIFICATION</scope>
</reference>
<dbReference type="Gene3D" id="3.30.40.10">
    <property type="entry name" value="Zinc/RING finger domain, C3HC4 (zinc finger)"/>
    <property type="match status" value="1"/>
</dbReference>